<gene>
    <name evidence="1" type="ORF">HMPREF1555_01627</name>
</gene>
<comment type="caution">
    <text evidence="1">The sequence shown here is derived from an EMBL/GenBank/DDBJ whole genome shotgun (WGS) entry which is preliminary data.</text>
</comment>
<reference evidence="1 2" key="1">
    <citation type="submission" date="2013-06" db="EMBL/GenBank/DDBJ databases">
        <authorList>
            <person name="Weinstock G."/>
            <person name="Sodergren E."/>
            <person name="Lobos E.A."/>
            <person name="Fulton L."/>
            <person name="Fulton R."/>
            <person name="Courtney L."/>
            <person name="Fronick C."/>
            <person name="O'Laughlin M."/>
            <person name="Godfrey J."/>
            <person name="Wilson R.M."/>
            <person name="Miner T."/>
            <person name="Farmer C."/>
            <person name="Delehaunty K."/>
            <person name="Cordes M."/>
            <person name="Minx P."/>
            <person name="Tomlinson C."/>
            <person name="Chen J."/>
            <person name="Wollam A."/>
            <person name="Pepin K.H."/>
            <person name="Bhonagiri V."/>
            <person name="Zhang X."/>
            <person name="Warren W."/>
            <person name="Mitreva M."/>
            <person name="Mardis E.R."/>
            <person name="Wilson R.K."/>
        </authorList>
    </citation>
    <scope>NUCLEOTIDE SEQUENCE [LARGE SCALE GENOMIC DNA]</scope>
    <source>
        <strain evidence="1 2">F0570</strain>
    </source>
</reference>
<name>A0A0E2LP40_PORGN</name>
<dbReference type="AlphaFoldDB" id="A0A0E2LP40"/>
<accession>A0A0E2LP40</accession>
<organism evidence="1 2">
    <name type="scientific">Porphyromonas gingivalis F0570</name>
    <dbReference type="NCBI Taxonomy" id="1227271"/>
    <lineage>
        <taxon>Bacteria</taxon>
        <taxon>Pseudomonadati</taxon>
        <taxon>Bacteroidota</taxon>
        <taxon>Bacteroidia</taxon>
        <taxon>Bacteroidales</taxon>
        <taxon>Porphyromonadaceae</taxon>
        <taxon>Porphyromonas</taxon>
    </lineage>
</organism>
<dbReference type="HOGENOM" id="CLU_2317810_0_0_10"/>
<dbReference type="EMBL" id="AWUW01000119">
    <property type="protein sequence ID" value="ERJ64918.1"/>
    <property type="molecule type" value="Genomic_DNA"/>
</dbReference>
<dbReference type="Proteomes" id="UP000016630">
    <property type="component" value="Unassembled WGS sequence"/>
</dbReference>
<evidence type="ECO:0000313" key="1">
    <source>
        <dbReference type="EMBL" id="ERJ64918.1"/>
    </source>
</evidence>
<sequence>MSGRECVVFAFFRRGETADAPPLAQMAEVFAPAGQDLMAVSLMSHVPDDTVVGRIEYVVQRHRKVHCAQAGAEMTGRHRQHFQNIAAEFAAYLWQLFRF</sequence>
<protein>
    <submittedName>
        <fullName evidence="1">Uncharacterized protein</fullName>
    </submittedName>
</protein>
<proteinExistence type="predicted"/>
<evidence type="ECO:0000313" key="2">
    <source>
        <dbReference type="Proteomes" id="UP000016630"/>
    </source>
</evidence>